<evidence type="ECO:0000259" key="1">
    <source>
        <dbReference type="Pfam" id="PF12937"/>
    </source>
</evidence>
<dbReference type="OrthoDB" id="4802432at2759"/>
<accession>A0A0F7TZ57</accession>
<organism evidence="2 3">
    <name type="scientific">Penicillium brasilianum</name>
    <dbReference type="NCBI Taxonomy" id="104259"/>
    <lineage>
        <taxon>Eukaryota</taxon>
        <taxon>Fungi</taxon>
        <taxon>Dikarya</taxon>
        <taxon>Ascomycota</taxon>
        <taxon>Pezizomycotina</taxon>
        <taxon>Eurotiomycetes</taxon>
        <taxon>Eurotiomycetidae</taxon>
        <taxon>Eurotiales</taxon>
        <taxon>Aspergillaceae</taxon>
        <taxon>Penicillium</taxon>
    </lineage>
</organism>
<dbReference type="AlphaFoldDB" id="A0A0F7TZ57"/>
<dbReference type="STRING" id="104259.A0A0F7TZ57"/>
<dbReference type="InterPro" id="IPR001810">
    <property type="entry name" value="F-box_dom"/>
</dbReference>
<keyword evidence="3" id="KW-1185">Reference proteome</keyword>
<dbReference type="Pfam" id="PF12937">
    <property type="entry name" value="F-box-like"/>
    <property type="match status" value="1"/>
</dbReference>
<feature type="domain" description="F-box" evidence="1">
    <location>
        <begin position="9"/>
        <end position="40"/>
    </location>
</feature>
<reference evidence="3" key="1">
    <citation type="journal article" date="2015" name="Genome Announc.">
        <title>Draft genome sequence of the fungus Penicillium brasilianum MG11.</title>
        <authorList>
            <person name="Horn F."/>
            <person name="Linde J."/>
            <person name="Mattern D.J."/>
            <person name="Walther G."/>
            <person name="Guthke R."/>
            <person name="Brakhage A.A."/>
            <person name="Valiante V."/>
        </authorList>
    </citation>
    <scope>NUCLEOTIDE SEQUENCE [LARGE SCALE GENOMIC DNA]</scope>
    <source>
        <strain evidence="3">MG11</strain>
    </source>
</reference>
<proteinExistence type="predicted"/>
<dbReference type="EMBL" id="CDHK01000013">
    <property type="protein sequence ID" value="CEJ61913.1"/>
    <property type="molecule type" value="Genomic_DNA"/>
</dbReference>
<dbReference type="Proteomes" id="UP000042958">
    <property type="component" value="Unassembled WGS sequence"/>
</dbReference>
<protein>
    <recommendedName>
        <fullName evidence="1">F-box domain-containing protein</fullName>
    </recommendedName>
</protein>
<evidence type="ECO:0000313" key="3">
    <source>
        <dbReference type="Proteomes" id="UP000042958"/>
    </source>
</evidence>
<evidence type="ECO:0000313" key="2">
    <source>
        <dbReference type="EMBL" id="CEJ61913.1"/>
    </source>
</evidence>
<sequence>MVHPSMAPHLPQEILCLIAEHLQELKASLVPCTRVCRQWQVGFEPLVYAEPINVFSADGVSKEGCGRAMPLSHFQKVTSGNGVARRGLIRHLSYHIVVPIHLADWQTRKQKGYNLENSVRQNNDIAFQSAIVDLFNTLTLWDPDSRLSLDLALLGREEGKEPRTTDFPIAGDYCYDYTKGRTRSVTVYRARFPYDGLSLLPAVACIDRLFFHYDYPCHQIWAGSAMEIARRCTSLTEIILDLNEYIRPDHIEYIQARRQAVADGLLTMPHSLKIFNFRNQDESPWKEMMSGLNVLLSDNDFLSQNILNLSLSLRELKTRNLSLTPDFMFPLDTEGHPLPTSRSLYWPSLEVVELNHVPPRLPSGEWVAHPTPEDQLRIDEVEDWEFIICDLEEGFIERPIFDREHFHRTLISLGHAARHMPCLRYMKYRLGHTTHFEFEFELDSSSGEAEWLLDSPFQPDQRVADVWKFPLEDEDVKLPPMSITIADWSQHVAGSQGNAKE</sequence>
<name>A0A0F7TZ57_PENBI</name>
<gene>
    <name evidence="2" type="ORF">PMG11_10429</name>
</gene>